<reference evidence="1 2" key="1">
    <citation type="submission" date="2024-02" db="EMBL/GenBank/DDBJ databases">
        <authorList>
            <person name="Daric V."/>
            <person name="Darras S."/>
        </authorList>
    </citation>
    <scope>NUCLEOTIDE SEQUENCE [LARGE SCALE GENOMIC DNA]</scope>
</reference>
<evidence type="ECO:0000313" key="2">
    <source>
        <dbReference type="Proteomes" id="UP001642483"/>
    </source>
</evidence>
<dbReference type="Proteomes" id="UP001642483">
    <property type="component" value="Unassembled WGS sequence"/>
</dbReference>
<evidence type="ECO:0000313" key="1">
    <source>
        <dbReference type="EMBL" id="CAK8686833.1"/>
    </source>
</evidence>
<protein>
    <submittedName>
        <fullName evidence="1">Uncharacterized protein</fullName>
    </submittedName>
</protein>
<accession>A0ABP0G5R9</accession>
<proteinExistence type="predicted"/>
<gene>
    <name evidence="1" type="ORF">CVLEPA_LOCUS18865</name>
</gene>
<keyword evidence="2" id="KW-1185">Reference proteome</keyword>
<organism evidence="1 2">
    <name type="scientific">Clavelina lepadiformis</name>
    <name type="common">Light-bulb sea squirt</name>
    <name type="synonym">Ascidia lepadiformis</name>
    <dbReference type="NCBI Taxonomy" id="159417"/>
    <lineage>
        <taxon>Eukaryota</taxon>
        <taxon>Metazoa</taxon>
        <taxon>Chordata</taxon>
        <taxon>Tunicata</taxon>
        <taxon>Ascidiacea</taxon>
        <taxon>Aplousobranchia</taxon>
        <taxon>Clavelinidae</taxon>
        <taxon>Clavelina</taxon>
    </lineage>
</organism>
<comment type="caution">
    <text evidence="1">The sequence shown here is derived from an EMBL/GenBank/DDBJ whole genome shotgun (WGS) entry which is preliminary data.</text>
</comment>
<name>A0ABP0G5R9_CLALP</name>
<dbReference type="EMBL" id="CAWYQH010000103">
    <property type="protein sequence ID" value="CAK8686833.1"/>
    <property type="molecule type" value="Genomic_DNA"/>
</dbReference>
<sequence>MKSSIKKNSRMVMFRISCRDPLTFHVTIDDGVSAAMACWRSWSSSNLIPRLTRVMVHWHPYNETYQSRNVGRDPAIFHVTIDERISTSLACWISRRSPNLIPRLTRVIIHLHPCNETYQSGNNGCFSRRSTGPTGHLMK</sequence>